<sequence>MSPVFNSLVLSFLFLLTTLLAACGTGEYQGGLISDSNPQQPGGGLPDGNGAAACAAELERFNTELWAPVLAPSCMQCHQTGGIAAESGLVLKPASVSSYLADNLSAVNTYIASESGLANIEAKPLAQVVHGGGRVFASGSAAHQALQGWLAGPVASCSDGDGSDGSVSLSAFWDEAVLLDNNATLRKSALLFAGRLPTAAEQASIADGTEISLRNAIRHLMSGEHFSDFLMESANDRLLTNKFANNRTPGLDLLYEGGRFTYIESRLAPLQQAVNSATTDEQRQAANEAFGFAWANTNRAVATAPLQLINYVVTHDRPYSEVLTASYIMVNPFSNDVYHTGISFADNNDPDDWRPAQIIDGYAGGPLPQAGLLSSQMFLARYPSTDTNRNRARARWAYYFFLNVDIEGLALRSMDPADLADTNNPTLNNPSCAVCHEMMDPVAGAFQNYGDNGHYRDAWDGDDSLPDTYKAGSLYQQGDLWYRDMRAPGFAGQTLPAANNDNSLQWLAQQMVADERFASGTVAFWWPAVFGRELLPQPTEPSDVDYADKLARYSEQQRMLGELATAFRSGGYQLKDLLADMAMSPVFRAWQAPAMAYYGDMGAGQLLSAEQLSRKIQAVSGGLWHHTWDENYDLLARDYYGLYGGIDSDTVVQRGQSLNTLMYAVAGRMSQEMVCQRVIAEFELPKAQRTLFTLVEMTDTPANASAQVQVQVNRLIEVIWGDPLTDLALEQNSTYNLFNEVWSERVANAPSDWLYHNDTSDDQQDEFCLLDWDNDAALKQDPNHTLRSWMAVLTYLLSDFRMLYE</sequence>
<dbReference type="InterPro" id="IPR013039">
    <property type="entry name" value="DUF1588"/>
</dbReference>
<protein>
    <submittedName>
        <fullName evidence="2">DUF1588 domain-containing protein</fullName>
    </submittedName>
</protein>
<accession>A0ABY6A664</accession>
<proteinExistence type="predicted"/>
<evidence type="ECO:0000259" key="1">
    <source>
        <dbReference type="Pfam" id="PF07627"/>
    </source>
</evidence>
<dbReference type="Proteomes" id="UP001065322">
    <property type="component" value="Chromosome"/>
</dbReference>
<feature type="domain" description="DUF1588" evidence="1">
    <location>
        <begin position="370"/>
        <end position="457"/>
    </location>
</feature>
<organism evidence="2 3">
    <name type="scientific">Thalassolituus hydrocarboniclasticus</name>
    <dbReference type="NCBI Taxonomy" id="2742796"/>
    <lineage>
        <taxon>Bacteria</taxon>
        <taxon>Pseudomonadati</taxon>
        <taxon>Pseudomonadota</taxon>
        <taxon>Gammaproteobacteria</taxon>
        <taxon>Oceanospirillales</taxon>
        <taxon>Oceanospirillaceae</taxon>
        <taxon>Thalassolituus</taxon>
    </lineage>
</organism>
<evidence type="ECO:0000313" key="3">
    <source>
        <dbReference type="Proteomes" id="UP001065322"/>
    </source>
</evidence>
<dbReference type="RefSeq" id="WP_260998424.1">
    <property type="nucleotide sequence ID" value="NZ_CP054475.1"/>
</dbReference>
<reference evidence="3" key="1">
    <citation type="submission" date="2020-06" db="EMBL/GenBank/DDBJ databases">
        <title>Thalassolituus marinus alknpb1M-1, a hydrocarbon-degrading bacterium isolated from the deep-sea overlying water using an in-situ strategy from the South China Sea basin.</title>
        <authorList>
            <person name="Dong C."/>
            <person name="Chen Y."/>
            <person name="Shao Z."/>
        </authorList>
    </citation>
    <scope>NUCLEOTIDE SEQUENCE [LARGE SCALE GENOMIC DNA]</scope>
    <source>
        <strain evidence="3">alknpb1M-1</strain>
    </source>
</reference>
<keyword evidence="3" id="KW-1185">Reference proteome</keyword>
<name>A0ABY6A664_9GAMM</name>
<gene>
    <name evidence="2" type="ORF">HUF19_02965</name>
</gene>
<dbReference type="Pfam" id="PF07627">
    <property type="entry name" value="PSCyt3"/>
    <property type="match status" value="1"/>
</dbReference>
<evidence type="ECO:0000313" key="2">
    <source>
        <dbReference type="EMBL" id="UXD86467.1"/>
    </source>
</evidence>
<dbReference type="EMBL" id="CP054475">
    <property type="protein sequence ID" value="UXD86467.1"/>
    <property type="molecule type" value="Genomic_DNA"/>
</dbReference>